<evidence type="ECO:0000256" key="1">
    <source>
        <dbReference type="SAM" id="Phobius"/>
    </source>
</evidence>
<evidence type="ECO:0000313" key="3">
    <source>
        <dbReference type="Proteomes" id="UP000223366"/>
    </source>
</evidence>
<protein>
    <submittedName>
        <fullName evidence="2">Uncharacterized protein</fullName>
    </submittedName>
</protein>
<keyword evidence="1" id="KW-1133">Transmembrane helix</keyword>
<accession>A0A9X7BIA1</accession>
<comment type="caution">
    <text evidence="2">The sequence shown here is derived from an EMBL/GenBank/DDBJ whole genome shotgun (WGS) entry which is preliminary data.</text>
</comment>
<reference evidence="2 3" key="1">
    <citation type="submission" date="2017-09" db="EMBL/GenBank/DDBJ databases">
        <title>Large-scale bioinformatics analysis of Bacillus genomes uncovers conserved roles of natural products in bacterial physiology.</title>
        <authorList>
            <consortium name="Agbiome Team Llc"/>
            <person name="Bleich R.M."/>
            <person name="Grubbs K.J."/>
            <person name="Santa Maria K.C."/>
            <person name="Allen S.E."/>
            <person name="Farag S."/>
            <person name="Shank E.A."/>
            <person name="Bowers A."/>
        </authorList>
    </citation>
    <scope>NUCLEOTIDE SEQUENCE [LARGE SCALE GENOMIC DNA]</scope>
    <source>
        <strain evidence="2 3">AFS060060</strain>
    </source>
</reference>
<dbReference type="EMBL" id="NVDU01000143">
    <property type="protein sequence ID" value="PFV21022.1"/>
    <property type="molecule type" value="Genomic_DNA"/>
</dbReference>
<sequence length="216" mass="25278">MNTEQLIALISALGTIVSAVFVYLTYKVYKKTLDTRLYVISKIESEEEQVYDSRYYLNNYESFRGLNFEGEGFPHEDFHHNKEKWNIYIKNTGDVPATNVKLKFRINIYYTKIIYGIDSADIKEDYPEVFVSHEKEIKINYLPPNENYCIPLIYLEGEFPRATIEIEHFNCNENKFISNTVEIGSYEHPSRFLLADSVDYKKFCGVANLKLKKDVG</sequence>
<name>A0A9X7BIA1_BACTU</name>
<keyword evidence="1" id="KW-0472">Membrane</keyword>
<proteinExistence type="predicted"/>
<dbReference type="Proteomes" id="UP000223366">
    <property type="component" value="Unassembled WGS sequence"/>
</dbReference>
<feature type="transmembrane region" description="Helical" evidence="1">
    <location>
        <begin position="6"/>
        <end position="26"/>
    </location>
</feature>
<evidence type="ECO:0000313" key="2">
    <source>
        <dbReference type="EMBL" id="PFV21022.1"/>
    </source>
</evidence>
<dbReference type="AlphaFoldDB" id="A0A9X7BIA1"/>
<organism evidence="2 3">
    <name type="scientific">Bacillus thuringiensis</name>
    <dbReference type="NCBI Taxonomy" id="1428"/>
    <lineage>
        <taxon>Bacteria</taxon>
        <taxon>Bacillati</taxon>
        <taxon>Bacillota</taxon>
        <taxon>Bacilli</taxon>
        <taxon>Bacillales</taxon>
        <taxon>Bacillaceae</taxon>
        <taxon>Bacillus</taxon>
        <taxon>Bacillus cereus group</taxon>
    </lineage>
</organism>
<gene>
    <name evidence="2" type="ORF">COK99_32265</name>
</gene>
<keyword evidence="1" id="KW-0812">Transmembrane</keyword>
<dbReference type="RefSeq" id="WP_097961636.1">
    <property type="nucleotide sequence ID" value="NZ_NUHS01000032.1"/>
</dbReference>